<feature type="transmembrane region" description="Helical" evidence="8">
    <location>
        <begin position="420"/>
        <end position="440"/>
    </location>
</feature>
<evidence type="ECO:0000313" key="9">
    <source>
        <dbReference type="EMBL" id="RMZ72762.1"/>
    </source>
</evidence>
<dbReference type="PANTHER" id="PTHR15301:SF3">
    <property type="entry name" value="PROTEIN NSG1-RELATED"/>
    <property type="match status" value="1"/>
</dbReference>
<keyword evidence="10" id="KW-1185">Reference proteome</keyword>
<sequence length="455" mass="49617">MAEDAPSNANAAQAPLHIHRPIPRRHFDASNDAAHSPTHDFSQSTPPSANETRRSADFLAQLNARLLRTCNSRNDESEESERQRALPPRNKSLLNMSSTLSGIYDETGESTFGDYSMAETPWGTGAESPAHMAMGFHAYEEPGMGSPDGGLSLKNQARGVSSTSKVERRVQEHAGKQPRRGIWKYAVIVGKLAALYAFGVIYGIIVSHLHETRQLAAVHVDGVGRESQTYLASWGLFGVALGSLLPYVDLVWAVQKRTKPTAEKEAETHESPISEQVNDVVRSVAAFLGIAFAIVCPTLSASSSLSFLMKHALIRLLQRRLPWQSTLQLTLTLALVNPALWYILDRSKPGLSVSLTVTSILTSFIFLSNPNVLPSPSLPPATNATHLPSMSDDTRLQGRPSAVVPVRQEFFAGMISYESLAVVTWVGSVLFCSCVCFGSIGRRLAILEQSGWKRE</sequence>
<evidence type="ECO:0000313" key="10">
    <source>
        <dbReference type="Proteomes" id="UP000265663"/>
    </source>
</evidence>
<keyword evidence="4" id="KW-0256">Endoplasmic reticulum</keyword>
<proteinExistence type="inferred from homology"/>
<evidence type="ECO:0000256" key="6">
    <source>
        <dbReference type="ARBA" id="ARBA00023136"/>
    </source>
</evidence>
<feature type="region of interest" description="Disordered" evidence="7">
    <location>
        <begin position="70"/>
        <end position="94"/>
    </location>
</feature>
<evidence type="ECO:0000256" key="2">
    <source>
        <dbReference type="ARBA" id="ARBA00007475"/>
    </source>
</evidence>
<feature type="transmembrane region" description="Helical" evidence="8">
    <location>
        <begin position="325"/>
        <end position="344"/>
    </location>
</feature>
<accession>A0A3M7ME92</accession>
<feature type="compositionally biased region" description="Polar residues" evidence="7">
    <location>
        <begin position="39"/>
        <end position="50"/>
    </location>
</feature>
<reference evidence="9 10" key="1">
    <citation type="journal article" date="2014" name="PLoS ONE">
        <title>De novo Genome Assembly of the Fungal Plant Pathogen Pyrenophora semeniperda.</title>
        <authorList>
            <person name="Soliai M.M."/>
            <person name="Meyer S.E."/>
            <person name="Udall J.A."/>
            <person name="Elzinga D.E."/>
            <person name="Hermansen R.A."/>
            <person name="Bodily P.M."/>
            <person name="Hart A.A."/>
            <person name="Coleman C.E."/>
        </authorList>
    </citation>
    <scope>NUCLEOTIDE SEQUENCE [LARGE SCALE GENOMIC DNA]</scope>
    <source>
        <strain evidence="9 10">CCB06</strain>
        <tissue evidence="9">Mycelium</tissue>
    </source>
</reference>
<protein>
    <submittedName>
        <fullName evidence="9">Insig domain-containing</fullName>
    </submittedName>
</protein>
<evidence type="ECO:0000256" key="5">
    <source>
        <dbReference type="ARBA" id="ARBA00022989"/>
    </source>
</evidence>
<comment type="similarity">
    <text evidence="2">Belongs to the INSIG family.</text>
</comment>
<feature type="transmembrane region" description="Helical" evidence="8">
    <location>
        <begin position="351"/>
        <end position="368"/>
    </location>
</feature>
<keyword evidence="5 8" id="KW-1133">Transmembrane helix</keyword>
<name>A0A3M7ME92_9PLEO</name>
<dbReference type="Proteomes" id="UP000265663">
    <property type="component" value="Unassembled WGS sequence"/>
</dbReference>
<feature type="transmembrane region" description="Helical" evidence="8">
    <location>
        <begin position="231"/>
        <end position="254"/>
    </location>
</feature>
<evidence type="ECO:0000256" key="1">
    <source>
        <dbReference type="ARBA" id="ARBA00004477"/>
    </source>
</evidence>
<dbReference type="GO" id="GO:0005789">
    <property type="term" value="C:endoplasmic reticulum membrane"/>
    <property type="evidence" value="ECO:0007669"/>
    <property type="project" value="UniProtKB-SubCell"/>
</dbReference>
<dbReference type="EMBL" id="KE747833">
    <property type="protein sequence ID" value="RMZ72762.1"/>
    <property type="molecule type" value="Genomic_DNA"/>
</dbReference>
<dbReference type="PANTHER" id="PTHR15301">
    <property type="entry name" value="INSULIN-INDUCED GENE 1"/>
    <property type="match status" value="1"/>
</dbReference>
<organism evidence="9 10">
    <name type="scientific">Pyrenophora seminiperda CCB06</name>
    <dbReference type="NCBI Taxonomy" id="1302712"/>
    <lineage>
        <taxon>Eukaryota</taxon>
        <taxon>Fungi</taxon>
        <taxon>Dikarya</taxon>
        <taxon>Ascomycota</taxon>
        <taxon>Pezizomycotina</taxon>
        <taxon>Dothideomycetes</taxon>
        <taxon>Pleosporomycetidae</taxon>
        <taxon>Pleosporales</taxon>
        <taxon>Pleosporineae</taxon>
        <taxon>Pleosporaceae</taxon>
        <taxon>Pyrenophora</taxon>
    </lineage>
</organism>
<evidence type="ECO:0000256" key="7">
    <source>
        <dbReference type="SAM" id="MobiDB-lite"/>
    </source>
</evidence>
<dbReference type="Pfam" id="PF07281">
    <property type="entry name" value="INSIG"/>
    <property type="match status" value="2"/>
</dbReference>
<feature type="region of interest" description="Disordered" evidence="7">
    <location>
        <begin position="1"/>
        <end position="53"/>
    </location>
</feature>
<keyword evidence="6 8" id="KW-0472">Membrane</keyword>
<evidence type="ECO:0000256" key="4">
    <source>
        <dbReference type="ARBA" id="ARBA00022824"/>
    </source>
</evidence>
<dbReference type="OrthoDB" id="205546at2759"/>
<evidence type="ECO:0000256" key="8">
    <source>
        <dbReference type="SAM" id="Phobius"/>
    </source>
</evidence>
<dbReference type="InterPro" id="IPR025929">
    <property type="entry name" value="INSIG_fam"/>
</dbReference>
<feature type="transmembrane region" description="Helical" evidence="8">
    <location>
        <begin position="185"/>
        <end position="205"/>
    </location>
</feature>
<dbReference type="AlphaFoldDB" id="A0A3M7ME92"/>
<feature type="transmembrane region" description="Helical" evidence="8">
    <location>
        <begin position="284"/>
        <end position="305"/>
    </location>
</feature>
<evidence type="ECO:0000256" key="3">
    <source>
        <dbReference type="ARBA" id="ARBA00022692"/>
    </source>
</evidence>
<keyword evidence="3 8" id="KW-0812">Transmembrane</keyword>
<gene>
    <name evidence="9" type="ORF">GMOD_00007786</name>
</gene>
<comment type="subcellular location">
    <subcellularLocation>
        <location evidence="1">Endoplasmic reticulum membrane</location>
        <topology evidence="1">Multi-pass membrane protein</topology>
    </subcellularLocation>
</comment>
<dbReference type="GO" id="GO:0016126">
    <property type="term" value="P:sterol biosynthetic process"/>
    <property type="evidence" value="ECO:0007669"/>
    <property type="project" value="TreeGrafter"/>
</dbReference>